<dbReference type="AlphaFoldDB" id="M1KAH9"/>
<feature type="coiled-coil region" evidence="1">
    <location>
        <begin position="2"/>
        <end position="32"/>
    </location>
</feature>
<dbReference type="VEuPathDB" id="MicrosporidiaDB:AEWQ_090270"/>
<keyword evidence="1" id="KW-0175">Coiled coil</keyword>
<evidence type="ECO:0000256" key="2">
    <source>
        <dbReference type="SAM" id="MobiDB-lite"/>
    </source>
</evidence>
<dbReference type="VEuPathDB" id="MicrosporidiaDB:M970_090260"/>
<feature type="compositionally biased region" description="Basic and acidic residues" evidence="2">
    <location>
        <begin position="48"/>
        <end position="57"/>
    </location>
</feature>
<feature type="region of interest" description="Disordered" evidence="2">
    <location>
        <begin position="40"/>
        <end position="62"/>
    </location>
</feature>
<dbReference type="Pfam" id="PF17006">
    <property type="entry name" value="DUF5087"/>
    <property type="match status" value="1"/>
</dbReference>
<dbReference type="VEuPathDB" id="MicrosporidiaDB:AEWD_090260"/>
<reference evidence="3" key="1">
    <citation type="journal article" date="2013" name="Eukaryot. Cell">
        <title>Extremely Reduced Levels of Heterozygosity in the Vertebrate Pathogen Encephalitozoon cuniculi.</title>
        <authorList>
            <person name="Selman M."/>
            <person name="Sak B."/>
            <person name="Kvac M."/>
            <person name="Farinelli L."/>
            <person name="Weiss L.M."/>
            <person name="Corradi N."/>
        </authorList>
    </citation>
    <scope>NUCLEOTIDE SEQUENCE</scope>
</reference>
<sequence>MVKSLEQALLRISELEDKIEDQQIIINALVAHTKRLARDNGSTAVGKGHKEQDRNGADAEDGQDMVRFELNKENSRRNKRSSVPLEDEVEDLFRGDKVSKSFKDAFTIDSLLSYSGEAHNFSLNSRADVKMKKSFHTNVKQQIDKIIRHMMTNLNTYDLNMICSTFNLISGDVEYQHKLVIAHDIILFIDDFSRTPFIISALFNNQGIRNDVLGGTIKEILLHQCTIDKDIYKNNPHLVGYYNKIIDNFELHPRERSLKDACTSLIGNFKVFEDRTFNSAIFPNMYSVRVLCHYMDWDYTYNEFVRSVLYPRLKETRNPLYAVYMFVVAFNALRVFGDVESVNVVFDKLKEFMSDASDLSIASYLFIKQIDPEGARKWYRSQIESIGHVDMEHLQGLVLY</sequence>
<accession>M1KAH9</accession>
<dbReference type="EMBL" id="KC513614">
    <property type="protein sequence ID" value="AGE96220.1"/>
    <property type="molecule type" value="Genomic_DNA"/>
</dbReference>
<dbReference type="InterPro" id="IPR031543">
    <property type="entry name" value="DUF5087"/>
</dbReference>
<evidence type="ECO:0000313" key="3">
    <source>
        <dbReference type="EMBL" id="AGE96220.1"/>
    </source>
</evidence>
<dbReference type="VEuPathDB" id="MicrosporidiaDB:ECU09_0260"/>
<gene>
    <name evidence="3" type="ORF">ECU09_0260</name>
</gene>
<name>M1KAH9_ENCCN</name>
<organism evidence="3">
    <name type="scientific">Encephalitozoon cuniculi</name>
    <name type="common">Microsporidian parasite</name>
    <dbReference type="NCBI Taxonomy" id="6035"/>
    <lineage>
        <taxon>Eukaryota</taxon>
        <taxon>Fungi</taxon>
        <taxon>Fungi incertae sedis</taxon>
        <taxon>Microsporidia</taxon>
        <taxon>Unikaryonidae</taxon>
        <taxon>Encephalitozoon</taxon>
    </lineage>
</organism>
<evidence type="ECO:0000256" key="1">
    <source>
        <dbReference type="SAM" id="Coils"/>
    </source>
</evidence>
<proteinExistence type="predicted"/>
<protein>
    <submittedName>
        <fullName evidence="3">Uncharacterized protein</fullName>
    </submittedName>
</protein>
<dbReference type="VEuPathDB" id="MicrosporidiaDB:AEWR_090260"/>